<dbReference type="PANTHER" id="PTHR15696:SF0">
    <property type="entry name" value="TELOMERASE-BINDING PROTEIN EST1A"/>
    <property type="match status" value="1"/>
</dbReference>
<dbReference type="SUPFAM" id="SSF48452">
    <property type="entry name" value="TPR-like"/>
    <property type="match status" value="1"/>
</dbReference>
<dbReference type="InterPro" id="IPR045153">
    <property type="entry name" value="Est1/Ebs1-like"/>
</dbReference>
<reference evidence="3" key="1">
    <citation type="submission" date="2022-12" db="EMBL/GenBank/DDBJ databases">
        <authorList>
            <person name="Petersen C."/>
        </authorList>
    </citation>
    <scope>NUCLEOTIDE SEQUENCE</scope>
    <source>
        <strain evidence="3">IBT 29677</strain>
    </source>
</reference>
<dbReference type="InterPro" id="IPR011990">
    <property type="entry name" value="TPR-like_helical_dom_sf"/>
</dbReference>
<evidence type="ECO:0000313" key="3">
    <source>
        <dbReference type="EMBL" id="KAJ5397668.1"/>
    </source>
</evidence>
<dbReference type="FunFam" id="1.25.40.10:FF:000202">
    <property type="entry name" value="Unplaced genomic scaffold supercont1.7, whole genome shotgun sequence"/>
    <property type="match status" value="1"/>
</dbReference>
<dbReference type="Pfam" id="PF10373">
    <property type="entry name" value="EST1_DNA_bind"/>
    <property type="match status" value="1"/>
</dbReference>
<organism evidence="3 4">
    <name type="scientific">Penicillium cosmopolitanum</name>
    <dbReference type="NCBI Taxonomy" id="1131564"/>
    <lineage>
        <taxon>Eukaryota</taxon>
        <taxon>Fungi</taxon>
        <taxon>Dikarya</taxon>
        <taxon>Ascomycota</taxon>
        <taxon>Pezizomycotina</taxon>
        <taxon>Eurotiomycetes</taxon>
        <taxon>Eurotiomycetidae</taxon>
        <taxon>Eurotiales</taxon>
        <taxon>Aspergillaceae</taxon>
        <taxon>Penicillium</taxon>
    </lineage>
</organism>
<dbReference type="GO" id="GO:0042162">
    <property type="term" value="F:telomeric DNA binding"/>
    <property type="evidence" value="ECO:0007669"/>
    <property type="project" value="TreeGrafter"/>
</dbReference>
<dbReference type="OrthoDB" id="2017974at2759"/>
<dbReference type="GeneID" id="81369398"/>
<evidence type="ECO:0000313" key="4">
    <source>
        <dbReference type="Proteomes" id="UP001147747"/>
    </source>
</evidence>
<protein>
    <submittedName>
        <fullName evidence="3">DNA/RNA-binding domain E.t1.c1-type</fullName>
    </submittedName>
</protein>
<feature type="domain" description="DNA/RNA-binding" evidence="2">
    <location>
        <begin position="215"/>
        <end position="281"/>
    </location>
</feature>
<dbReference type="AlphaFoldDB" id="A0A9X0BAF2"/>
<dbReference type="GO" id="GO:0070034">
    <property type="term" value="F:telomerase RNA binding"/>
    <property type="evidence" value="ECO:0007669"/>
    <property type="project" value="TreeGrafter"/>
</dbReference>
<evidence type="ECO:0000256" key="1">
    <source>
        <dbReference type="SAM" id="MobiDB-lite"/>
    </source>
</evidence>
<dbReference type="Proteomes" id="UP001147747">
    <property type="component" value="Unassembled WGS sequence"/>
</dbReference>
<name>A0A9X0BAF2_9EURO</name>
<sequence length="592" mass="68341">MVINEFLPLVEDKRHSLGYGFPVPNQFKDSQPKGETHYDMVKQLKTNPITHEQLVPEVRGIYRGLAMVEEKCIKLDKEQSESKEDLTPVQWQALISIHSTLLHEHHDFFLSSQHPVAKSELTELAEKYSMPARMWRYGIHSLLELLRHKLPGSLEYMLHFIYIAYSMVTLLLENIPYFRETWIECLGDLARYRMAIEESDMRDREVWATVSQYWYNQEADLSHDVGRVQHHLAVLARPDALAQLFYYTKALLCRRPFHNARESIALLFNSTREQQRQESMPAALIATHGVLFHKNASAEFTVLANNYLSLLRKEIPQLDTQGQGGAFVMSSNFAAVFQYGEPENDLALEFPQQKTQATAEEAYQLALRWTTPASFDDASSELIPNPVEITSKISSPVAFNGSALTFHSMAVFLDHLGDPNSYAGIHTGLSFVWSLAIHPLAMEKLEPMIPWLKIIRFLNILLRLETNFEMIEGPSHPRFSRENENIRRRNSIRIERESTTEKGSEKQDERLEPEIPDHLPEDFLIRGQVWSELYYSEGFFEGGPLEHDRSFVEPQLLEFVRQHRCLWLGVRLSTVCRNSLCSLFDGKRTTMS</sequence>
<dbReference type="PANTHER" id="PTHR15696">
    <property type="entry name" value="SMG-7 SUPPRESSOR WITH MORPHOLOGICAL EFFECT ON GENITALIA PROTEIN 7"/>
    <property type="match status" value="1"/>
</dbReference>
<dbReference type="RefSeq" id="XP_056489720.1">
    <property type="nucleotide sequence ID" value="XM_056630418.1"/>
</dbReference>
<accession>A0A9X0BAF2</accession>
<dbReference type="Gene3D" id="1.25.40.10">
    <property type="entry name" value="Tetratricopeptide repeat domain"/>
    <property type="match status" value="1"/>
</dbReference>
<comment type="caution">
    <text evidence="3">The sequence shown here is derived from an EMBL/GenBank/DDBJ whole genome shotgun (WGS) entry which is preliminary data.</text>
</comment>
<proteinExistence type="predicted"/>
<evidence type="ECO:0000259" key="2">
    <source>
        <dbReference type="Pfam" id="PF10373"/>
    </source>
</evidence>
<dbReference type="EMBL" id="JAPZBU010000006">
    <property type="protein sequence ID" value="KAJ5397668.1"/>
    <property type="molecule type" value="Genomic_DNA"/>
</dbReference>
<dbReference type="InterPro" id="IPR018834">
    <property type="entry name" value="DNA/RNA-bd_Est1-type"/>
</dbReference>
<gene>
    <name evidence="3" type="ORF">N7509_005781</name>
</gene>
<dbReference type="GO" id="GO:0005697">
    <property type="term" value="C:telomerase holoenzyme complex"/>
    <property type="evidence" value="ECO:0007669"/>
    <property type="project" value="TreeGrafter"/>
</dbReference>
<reference evidence="3" key="2">
    <citation type="journal article" date="2023" name="IMA Fungus">
        <title>Comparative genomic study of the Penicillium genus elucidates a diverse pangenome and 15 lateral gene transfer events.</title>
        <authorList>
            <person name="Petersen C."/>
            <person name="Sorensen T."/>
            <person name="Nielsen M.R."/>
            <person name="Sondergaard T.E."/>
            <person name="Sorensen J.L."/>
            <person name="Fitzpatrick D.A."/>
            <person name="Frisvad J.C."/>
            <person name="Nielsen K.L."/>
        </authorList>
    </citation>
    <scope>NUCLEOTIDE SEQUENCE</scope>
    <source>
        <strain evidence="3">IBT 29677</strain>
    </source>
</reference>
<keyword evidence="4" id="KW-1185">Reference proteome</keyword>
<dbReference type="GO" id="GO:0000184">
    <property type="term" value="P:nuclear-transcribed mRNA catabolic process, nonsense-mediated decay"/>
    <property type="evidence" value="ECO:0007669"/>
    <property type="project" value="TreeGrafter"/>
</dbReference>
<feature type="region of interest" description="Disordered" evidence="1">
    <location>
        <begin position="490"/>
        <end position="513"/>
    </location>
</feature>